<dbReference type="Pfam" id="PF25260">
    <property type="entry name" value="DUF7861"/>
    <property type="match status" value="1"/>
</dbReference>
<accession>M0JE62</accession>
<protein>
    <submittedName>
        <fullName evidence="1">Uncharacterized protein</fullName>
    </submittedName>
</protein>
<dbReference type="InterPro" id="IPR057183">
    <property type="entry name" value="DUF7861"/>
</dbReference>
<reference evidence="1 2" key="1">
    <citation type="journal article" date="2014" name="PLoS Genet.">
        <title>Phylogenetically driven sequencing of extremely halophilic archaea reveals strategies for static and dynamic osmo-response.</title>
        <authorList>
            <person name="Becker E.A."/>
            <person name="Seitzer P.M."/>
            <person name="Tritt A."/>
            <person name="Larsen D."/>
            <person name="Krusor M."/>
            <person name="Yao A.I."/>
            <person name="Wu D."/>
            <person name="Madern D."/>
            <person name="Eisen J.A."/>
            <person name="Darling A.E."/>
            <person name="Facciotti M.T."/>
        </authorList>
    </citation>
    <scope>NUCLEOTIDE SEQUENCE [LARGE SCALE GENOMIC DNA]</scope>
    <source>
        <strain evidence="1 2">ATCC 35960</strain>
    </source>
</reference>
<organism evidence="1 2">
    <name type="scientific">Haloferax denitrificans ATCC 35960</name>
    <dbReference type="NCBI Taxonomy" id="662478"/>
    <lineage>
        <taxon>Archaea</taxon>
        <taxon>Methanobacteriati</taxon>
        <taxon>Methanobacteriota</taxon>
        <taxon>Stenosarchaea group</taxon>
        <taxon>Halobacteria</taxon>
        <taxon>Halobacteriales</taxon>
        <taxon>Haloferacaceae</taxon>
        <taxon>Haloferax</taxon>
    </lineage>
</organism>
<name>M0JE62_9EURY</name>
<evidence type="ECO:0000313" key="2">
    <source>
        <dbReference type="Proteomes" id="UP000011553"/>
    </source>
</evidence>
<proteinExistence type="predicted"/>
<comment type="caution">
    <text evidence="1">The sequence shown here is derived from an EMBL/GenBank/DDBJ whole genome shotgun (WGS) entry which is preliminary data.</text>
</comment>
<evidence type="ECO:0000313" key="1">
    <source>
        <dbReference type="EMBL" id="EMA05955.1"/>
    </source>
</evidence>
<dbReference type="Proteomes" id="UP000011553">
    <property type="component" value="Unassembled WGS sequence"/>
</dbReference>
<gene>
    <name evidence="1" type="ORF">C438_09017</name>
</gene>
<dbReference type="AlphaFoldDB" id="M0JE62"/>
<sequence>MVHDRIHAREPTHDRDRWTEGVVVSAAERDGHWVVRARPADGDRPCDETAEREDGGSVELVVTFALRDLFLSRLDIDAGESPVGCRFWYRKKRR</sequence>
<dbReference type="PATRIC" id="fig|662478.6.peg.1733"/>
<keyword evidence="2" id="KW-1185">Reference proteome</keyword>
<dbReference type="RefSeq" id="WP_004968994.1">
    <property type="nucleotide sequence ID" value="NZ_AOLP01000009.1"/>
</dbReference>
<dbReference type="EMBL" id="AOLP01000009">
    <property type="protein sequence ID" value="EMA05955.1"/>
    <property type="molecule type" value="Genomic_DNA"/>
</dbReference>